<dbReference type="InterPro" id="IPR027417">
    <property type="entry name" value="P-loop_NTPase"/>
</dbReference>
<evidence type="ECO:0000313" key="12">
    <source>
        <dbReference type="EMBL" id="VEJ35993.1"/>
    </source>
</evidence>
<keyword evidence="13" id="KW-1185">Reference proteome</keyword>
<dbReference type="KEGG" id="piv:NCTC13079_01184"/>
<dbReference type="GO" id="GO:0005525">
    <property type="term" value="F:GTP binding"/>
    <property type="evidence" value="ECO:0007669"/>
    <property type="project" value="UniProtKB-UniRule"/>
</dbReference>
<dbReference type="GO" id="GO:0005829">
    <property type="term" value="C:cytosol"/>
    <property type="evidence" value="ECO:0007669"/>
    <property type="project" value="TreeGrafter"/>
</dbReference>
<keyword evidence="5 10" id="KW-0547">Nucleotide-binding</keyword>
<dbReference type="EMBL" id="LR134523">
    <property type="protein sequence ID" value="VEJ35993.1"/>
    <property type="molecule type" value="Genomic_DNA"/>
</dbReference>
<reference evidence="12 13" key="1">
    <citation type="submission" date="2018-12" db="EMBL/GenBank/DDBJ databases">
        <authorList>
            <consortium name="Pathogen Informatics"/>
        </authorList>
    </citation>
    <scope>NUCLEOTIDE SEQUENCE [LARGE SCALE GENOMIC DNA]</scope>
    <source>
        <strain evidence="12 13">NCTC13079</strain>
    </source>
</reference>
<comment type="function">
    <text evidence="10">Necessary for normal cell division and for the maintenance of normal septation.</text>
</comment>
<evidence type="ECO:0000256" key="5">
    <source>
        <dbReference type="ARBA" id="ARBA00022741"/>
    </source>
</evidence>
<dbReference type="CDD" id="cd01876">
    <property type="entry name" value="YihA_EngB"/>
    <property type="match status" value="1"/>
</dbReference>
<evidence type="ECO:0000256" key="4">
    <source>
        <dbReference type="ARBA" id="ARBA00022723"/>
    </source>
</evidence>
<name>A0A3S4YVV3_9FIRM</name>
<evidence type="ECO:0000256" key="9">
    <source>
        <dbReference type="ARBA" id="ARBA00023306"/>
    </source>
</evidence>
<dbReference type="SUPFAM" id="SSF52540">
    <property type="entry name" value="P-loop containing nucleoside triphosphate hydrolases"/>
    <property type="match status" value="1"/>
</dbReference>
<dbReference type="RefSeq" id="WP_126465741.1">
    <property type="nucleotide sequence ID" value="NZ_JAUSWF010000008.1"/>
</dbReference>
<dbReference type="PROSITE" id="PS51706">
    <property type="entry name" value="G_ENGB"/>
    <property type="match status" value="1"/>
</dbReference>
<protein>
    <recommendedName>
        <fullName evidence="10">Probable GTP-binding protein EngB</fullName>
    </recommendedName>
</protein>
<keyword evidence="3 10" id="KW-0132">Cell division</keyword>
<dbReference type="InterPro" id="IPR019987">
    <property type="entry name" value="GTP-bd_ribosome_bio_YsxC"/>
</dbReference>
<dbReference type="PANTHER" id="PTHR11649:SF13">
    <property type="entry name" value="ENGB-TYPE G DOMAIN-CONTAINING PROTEIN"/>
    <property type="match status" value="1"/>
</dbReference>
<dbReference type="InterPro" id="IPR030393">
    <property type="entry name" value="G_ENGB_dom"/>
</dbReference>
<dbReference type="AlphaFoldDB" id="A0A3S4YVV3"/>
<keyword evidence="7 10" id="KW-0342">GTP-binding</keyword>
<accession>A0A3S4YVV3</accession>
<evidence type="ECO:0000256" key="7">
    <source>
        <dbReference type="ARBA" id="ARBA00023134"/>
    </source>
</evidence>
<keyword evidence="6" id="KW-0460">Magnesium</keyword>
<dbReference type="OrthoDB" id="9804921at2"/>
<sequence>MVIKQLELERVAVKAAQYPAADLPEFAFCGRSNVGKSSFINAMFGRKNLARTSGKPGKTRTINFYRVNDALRFVDLPGYGYAVASKKDMDAWAKTINEYLAERENLSELILLVDMRHAPSAKDRQMYDWIIESGFAGMVVATKADKLSNNQRQKAVSVIKKTLSIENTDLIFPFSAVDKKAVPELWDVIENMAEFHRKRQ</sequence>
<keyword evidence="4" id="KW-0479">Metal-binding</keyword>
<evidence type="ECO:0000256" key="6">
    <source>
        <dbReference type="ARBA" id="ARBA00022842"/>
    </source>
</evidence>
<dbReference type="NCBIfam" id="TIGR03598">
    <property type="entry name" value="GTPase_YsxC"/>
    <property type="match status" value="1"/>
</dbReference>
<dbReference type="InterPro" id="IPR006073">
    <property type="entry name" value="GTP-bd"/>
</dbReference>
<dbReference type="HAMAP" id="MF_00321">
    <property type="entry name" value="GTPase_EngB"/>
    <property type="match status" value="1"/>
</dbReference>
<dbReference type="Pfam" id="PF01926">
    <property type="entry name" value="MMR_HSR1"/>
    <property type="match status" value="1"/>
</dbReference>
<evidence type="ECO:0000256" key="3">
    <source>
        <dbReference type="ARBA" id="ARBA00022618"/>
    </source>
</evidence>
<comment type="cofactor">
    <cofactor evidence="1">
        <name>Mg(2+)</name>
        <dbReference type="ChEBI" id="CHEBI:18420"/>
    </cofactor>
</comment>
<evidence type="ECO:0000256" key="10">
    <source>
        <dbReference type="HAMAP-Rule" id="MF_00321"/>
    </source>
</evidence>
<dbReference type="Gene3D" id="3.40.50.300">
    <property type="entry name" value="P-loop containing nucleotide triphosphate hydrolases"/>
    <property type="match status" value="1"/>
</dbReference>
<comment type="similarity">
    <text evidence="2 10">Belongs to the TRAFAC class TrmE-Era-EngA-EngB-Septin-like GTPase superfamily. EngB GTPase family.</text>
</comment>
<evidence type="ECO:0000256" key="2">
    <source>
        <dbReference type="ARBA" id="ARBA00009638"/>
    </source>
</evidence>
<gene>
    <name evidence="10 12" type="primary">engB</name>
    <name evidence="12" type="ORF">NCTC13079_01184</name>
</gene>
<organism evidence="12 13">
    <name type="scientific">Aedoeadaptatus ivorii</name>
    <dbReference type="NCBI Taxonomy" id="54006"/>
    <lineage>
        <taxon>Bacteria</taxon>
        <taxon>Bacillati</taxon>
        <taxon>Bacillota</taxon>
        <taxon>Tissierellia</taxon>
        <taxon>Tissierellales</taxon>
        <taxon>Peptoniphilaceae</taxon>
        <taxon>Aedoeadaptatus</taxon>
    </lineage>
</organism>
<feature type="domain" description="EngB-type G" evidence="11">
    <location>
        <begin position="22"/>
        <end position="195"/>
    </location>
</feature>
<dbReference type="PANTHER" id="PTHR11649">
    <property type="entry name" value="MSS1/TRME-RELATED GTP-BINDING PROTEIN"/>
    <property type="match status" value="1"/>
</dbReference>
<dbReference type="GO" id="GO:0046872">
    <property type="term" value="F:metal ion binding"/>
    <property type="evidence" value="ECO:0007669"/>
    <property type="project" value="UniProtKB-KW"/>
</dbReference>
<dbReference type="Proteomes" id="UP000269544">
    <property type="component" value="Chromosome"/>
</dbReference>
<evidence type="ECO:0000256" key="8">
    <source>
        <dbReference type="ARBA" id="ARBA00023210"/>
    </source>
</evidence>
<dbReference type="GO" id="GO:0000917">
    <property type="term" value="P:division septum assembly"/>
    <property type="evidence" value="ECO:0007669"/>
    <property type="project" value="UniProtKB-KW"/>
</dbReference>
<keyword evidence="9 10" id="KW-0131">Cell cycle</keyword>
<keyword evidence="8 10" id="KW-0717">Septation</keyword>
<evidence type="ECO:0000256" key="1">
    <source>
        <dbReference type="ARBA" id="ARBA00001946"/>
    </source>
</evidence>
<dbReference type="FunFam" id="3.40.50.300:FF:000098">
    <property type="entry name" value="Probable GTP-binding protein EngB"/>
    <property type="match status" value="1"/>
</dbReference>
<evidence type="ECO:0000259" key="11">
    <source>
        <dbReference type="PROSITE" id="PS51706"/>
    </source>
</evidence>
<proteinExistence type="inferred from homology"/>
<evidence type="ECO:0000313" key="13">
    <source>
        <dbReference type="Proteomes" id="UP000269544"/>
    </source>
</evidence>